<evidence type="ECO:0000256" key="1">
    <source>
        <dbReference type="SAM" id="SignalP"/>
    </source>
</evidence>
<protein>
    <recommendedName>
        <fullName evidence="4">Kinesin light chain</fullName>
    </recommendedName>
</protein>
<feature type="chain" id="PRO_5035207399" description="Kinesin light chain" evidence="1">
    <location>
        <begin position="21"/>
        <end position="182"/>
    </location>
</feature>
<dbReference type="EMBL" id="CAKKNE010000006">
    <property type="protein sequence ID" value="CAH0378875.1"/>
    <property type="molecule type" value="Genomic_DNA"/>
</dbReference>
<sequence>MRALTAILIATATALPPLKCDREEQHGAAWRAIRNEAVWSRRTFDAVERLLAQKTPQTLKRPRVYVYPFPPAFANASNLWAAAGLDQQGAALYFQGRQHASDGDGVGGYSRARKALGPDNVETLKMRGRYALVLGNEGKHTEAVAITEDVVRRCRRIFGNDHPMTAKAQGALAHARKLLSKS</sequence>
<gene>
    <name evidence="2" type="ORF">PECAL_6P04720</name>
</gene>
<keyword evidence="1" id="KW-0732">Signal</keyword>
<evidence type="ECO:0008006" key="4">
    <source>
        <dbReference type="Google" id="ProtNLM"/>
    </source>
</evidence>
<dbReference type="AlphaFoldDB" id="A0A8J2X6X0"/>
<reference evidence="2" key="1">
    <citation type="submission" date="2021-11" db="EMBL/GenBank/DDBJ databases">
        <authorList>
            <consortium name="Genoscope - CEA"/>
            <person name="William W."/>
        </authorList>
    </citation>
    <scope>NUCLEOTIDE SEQUENCE</scope>
</reference>
<evidence type="ECO:0000313" key="3">
    <source>
        <dbReference type="Proteomes" id="UP000789595"/>
    </source>
</evidence>
<organism evidence="2 3">
    <name type="scientific">Pelagomonas calceolata</name>
    <dbReference type="NCBI Taxonomy" id="35677"/>
    <lineage>
        <taxon>Eukaryota</taxon>
        <taxon>Sar</taxon>
        <taxon>Stramenopiles</taxon>
        <taxon>Ochrophyta</taxon>
        <taxon>Pelagophyceae</taxon>
        <taxon>Pelagomonadales</taxon>
        <taxon>Pelagomonadaceae</taxon>
        <taxon>Pelagomonas</taxon>
    </lineage>
</organism>
<dbReference type="OrthoDB" id="539810at2759"/>
<dbReference type="InterPro" id="IPR011990">
    <property type="entry name" value="TPR-like_helical_dom_sf"/>
</dbReference>
<evidence type="ECO:0000313" key="2">
    <source>
        <dbReference type="EMBL" id="CAH0378875.1"/>
    </source>
</evidence>
<proteinExistence type="predicted"/>
<dbReference type="Gene3D" id="1.25.40.10">
    <property type="entry name" value="Tetratricopeptide repeat domain"/>
    <property type="match status" value="1"/>
</dbReference>
<accession>A0A8J2X6X0</accession>
<dbReference type="Proteomes" id="UP000789595">
    <property type="component" value="Unassembled WGS sequence"/>
</dbReference>
<feature type="signal peptide" evidence="1">
    <location>
        <begin position="1"/>
        <end position="20"/>
    </location>
</feature>
<keyword evidence="3" id="KW-1185">Reference proteome</keyword>
<name>A0A8J2X6X0_9STRA</name>
<comment type="caution">
    <text evidence="2">The sequence shown here is derived from an EMBL/GenBank/DDBJ whole genome shotgun (WGS) entry which is preliminary data.</text>
</comment>
<dbReference type="Pfam" id="PF13374">
    <property type="entry name" value="TPR_10"/>
    <property type="match status" value="1"/>
</dbReference>